<dbReference type="AlphaFoldDB" id="A0A246F9X4"/>
<reference evidence="3 4" key="1">
    <citation type="submission" date="2017-06" db="EMBL/GenBank/DDBJ databases">
        <title>Draft genome of Pseudomonas nitroreducens DF05.</title>
        <authorList>
            <person name="Iyer R."/>
        </authorList>
    </citation>
    <scope>NUCLEOTIDE SEQUENCE [LARGE SCALE GENOMIC DNA]</scope>
    <source>
        <strain evidence="3 4">DF05</strain>
    </source>
</reference>
<comment type="caution">
    <text evidence="3">The sequence shown here is derived from an EMBL/GenBank/DDBJ whole genome shotgun (WGS) entry which is preliminary data.</text>
</comment>
<dbReference type="RefSeq" id="WP_088417278.1">
    <property type="nucleotide sequence ID" value="NZ_NJBA01000003.1"/>
</dbReference>
<dbReference type="Proteomes" id="UP000198145">
    <property type="component" value="Unassembled WGS sequence"/>
</dbReference>
<organism evidence="3 4">
    <name type="scientific">Pseudomonas nitroreducens</name>
    <dbReference type="NCBI Taxonomy" id="46680"/>
    <lineage>
        <taxon>Bacteria</taxon>
        <taxon>Pseudomonadati</taxon>
        <taxon>Pseudomonadota</taxon>
        <taxon>Gammaproteobacteria</taxon>
        <taxon>Pseudomonadales</taxon>
        <taxon>Pseudomonadaceae</taxon>
        <taxon>Pseudomonas</taxon>
    </lineage>
</organism>
<dbReference type="Pfam" id="PF06812">
    <property type="entry name" value="ImpA_N"/>
    <property type="match status" value="1"/>
</dbReference>
<accession>A0A246F9X4</accession>
<dbReference type="InterPro" id="IPR017740">
    <property type="entry name" value="TssA-like"/>
</dbReference>
<evidence type="ECO:0000313" key="3">
    <source>
        <dbReference type="EMBL" id="OWP51099.1"/>
    </source>
</evidence>
<proteinExistence type="predicted"/>
<feature type="domain" description="ImpA N-terminal" evidence="2">
    <location>
        <begin position="7"/>
        <end position="129"/>
    </location>
</feature>
<dbReference type="InterPro" id="IPR010657">
    <property type="entry name" value="ImpA_N"/>
</dbReference>
<dbReference type="EMBL" id="NJBA01000003">
    <property type="protein sequence ID" value="OWP51099.1"/>
    <property type="molecule type" value="Genomic_DNA"/>
</dbReference>
<gene>
    <name evidence="3" type="ORF">CEG18_09520</name>
</gene>
<sequence length="338" mass="36427">MDGSLLLASISESAPCGVDLEYDSEFLQLERDAQGRPERSMGDVVQAAEPPDWRAIEQASSSLLQRSKDLRITHFLVQSSLALEGLEGLAARLTLVSELLSRYWAELYPRLDADDDNDPTVRVNTLAGLTCDTNLALLRNAVLLRSRVFGTVTLRAALNAAGLLPASDEALSADELNGALRDSDPAELEATRAAIQSALEAAQAIERQVAEQVGSDRGVDLQPLRQPLKLALQVLGDSTQPTADSIDEAAPQPHADTAAAAPSAPPASGEIRNRDDVRRSLDRLLEYYARHEPSSPLPVLLNRARTLVDADFASIVRNLIPDGISQFENLRGPDADQA</sequence>
<dbReference type="eggNOG" id="COG3515">
    <property type="taxonomic scope" value="Bacteria"/>
</dbReference>
<dbReference type="NCBIfam" id="TIGR03363">
    <property type="entry name" value="VI_chp_8"/>
    <property type="match status" value="1"/>
</dbReference>
<dbReference type="PANTHER" id="PTHR37951">
    <property type="entry name" value="CYTOPLASMIC PROTEIN-RELATED"/>
    <property type="match status" value="1"/>
</dbReference>
<evidence type="ECO:0000313" key="4">
    <source>
        <dbReference type="Proteomes" id="UP000198145"/>
    </source>
</evidence>
<protein>
    <submittedName>
        <fullName evidence="3">Type VI secretion protein ImpA</fullName>
    </submittedName>
</protein>
<evidence type="ECO:0000259" key="2">
    <source>
        <dbReference type="Pfam" id="PF06812"/>
    </source>
</evidence>
<name>A0A246F9X4_PSENT</name>
<feature type="region of interest" description="Disordered" evidence="1">
    <location>
        <begin position="239"/>
        <end position="276"/>
    </location>
</feature>
<dbReference type="PANTHER" id="PTHR37951:SF1">
    <property type="entry name" value="TYPE VI SECRETION SYSTEM COMPONENT TSSA1"/>
    <property type="match status" value="1"/>
</dbReference>
<feature type="compositionally biased region" description="Low complexity" evidence="1">
    <location>
        <begin position="249"/>
        <end position="262"/>
    </location>
</feature>
<evidence type="ECO:0000256" key="1">
    <source>
        <dbReference type="SAM" id="MobiDB-lite"/>
    </source>
</evidence>